<dbReference type="RefSeq" id="WP_183328224.1">
    <property type="nucleotide sequence ID" value="NZ_JACHHK010000003.1"/>
</dbReference>
<dbReference type="EMBL" id="JACHHK010000003">
    <property type="protein sequence ID" value="MBB5183018.1"/>
    <property type="molecule type" value="Genomic_DNA"/>
</dbReference>
<evidence type="ECO:0000256" key="3">
    <source>
        <dbReference type="ARBA" id="ARBA00023098"/>
    </source>
</evidence>
<feature type="short sequence motif" description="DGA/G" evidence="4">
    <location>
        <begin position="179"/>
        <end position="181"/>
    </location>
</feature>
<dbReference type="InterPro" id="IPR002641">
    <property type="entry name" value="PNPLA_dom"/>
</dbReference>
<feature type="active site" description="Proton acceptor" evidence="4">
    <location>
        <position position="179"/>
    </location>
</feature>
<dbReference type="PROSITE" id="PS51635">
    <property type="entry name" value="PNPLA"/>
    <property type="match status" value="1"/>
</dbReference>
<sequence>MVTKTYFALDQIPTGQAGMTIEPGCIVLEGGAFRGLYTQGVLDALMLADINLQTTIGVSAGALSGLDYMSGQIGRSARLNLKYRSDPKYVGLKARHANHSVIGFDMMFYGEAEEYEPFDWQRFNDPARQFYAVATNCDTGRPEYFEKSSTKNILEAVRASASMPFVSRMVNIDGHGYLDGGCSDKIPVQWAIHQGFEKVVVVRTRPRDYRKAVDHRGHAIMDVTYRHYPEFLQSLKQSNQNYNDTCDLMDQLESEGHICVIAPSEPVRIQRLEADVNKLGALYFMGLQDGKGAVKRVKEYLGGSV</sequence>
<keyword evidence="1 4" id="KW-0378">Hydrolase</keyword>
<dbReference type="InterPro" id="IPR045943">
    <property type="entry name" value="DUF6363"/>
</dbReference>
<organism evidence="6 7">
    <name type="scientific">Catenisphaera adipataccumulans</name>
    <dbReference type="NCBI Taxonomy" id="700500"/>
    <lineage>
        <taxon>Bacteria</taxon>
        <taxon>Bacillati</taxon>
        <taxon>Bacillota</taxon>
        <taxon>Erysipelotrichia</taxon>
        <taxon>Erysipelotrichales</taxon>
        <taxon>Erysipelotrichaceae</taxon>
        <taxon>Catenisphaera</taxon>
    </lineage>
</organism>
<dbReference type="InterPro" id="IPR050301">
    <property type="entry name" value="NTE"/>
</dbReference>
<feature type="domain" description="PNPLA" evidence="5">
    <location>
        <begin position="26"/>
        <end position="192"/>
    </location>
</feature>
<dbReference type="PANTHER" id="PTHR14226">
    <property type="entry name" value="NEUROPATHY TARGET ESTERASE/SWISS CHEESE D.MELANOGASTER"/>
    <property type="match status" value="1"/>
</dbReference>
<comment type="caution">
    <text evidence="4">Lacks conserved residue(s) required for the propagation of feature annotation.</text>
</comment>
<dbReference type="GO" id="GO:0016787">
    <property type="term" value="F:hydrolase activity"/>
    <property type="evidence" value="ECO:0007669"/>
    <property type="project" value="UniProtKB-UniRule"/>
</dbReference>
<evidence type="ECO:0000256" key="2">
    <source>
        <dbReference type="ARBA" id="ARBA00022963"/>
    </source>
</evidence>
<dbReference type="CDD" id="cd07208">
    <property type="entry name" value="Pat_hypo_Ecoli_yjju_like"/>
    <property type="match status" value="1"/>
</dbReference>
<evidence type="ECO:0000313" key="6">
    <source>
        <dbReference type="EMBL" id="MBB5183018.1"/>
    </source>
</evidence>
<evidence type="ECO:0000256" key="1">
    <source>
        <dbReference type="ARBA" id="ARBA00022801"/>
    </source>
</evidence>
<dbReference type="SUPFAM" id="SSF52151">
    <property type="entry name" value="FabD/lysophospholipase-like"/>
    <property type="match status" value="1"/>
</dbReference>
<evidence type="ECO:0000313" key="7">
    <source>
        <dbReference type="Proteomes" id="UP000539953"/>
    </source>
</evidence>
<dbReference type="Gene3D" id="3.40.1090.10">
    <property type="entry name" value="Cytosolic phospholipase A2 catalytic domain"/>
    <property type="match status" value="2"/>
</dbReference>
<keyword evidence="7" id="KW-1185">Reference proteome</keyword>
<proteinExistence type="predicted"/>
<evidence type="ECO:0000256" key="4">
    <source>
        <dbReference type="PROSITE-ProRule" id="PRU01161"/>
    </source>
</evidence>
<protein>
    <submittedName>
        <fullName evidence="6">Putative patatin/cPLA2 family phospholipase</fullName>
    </submittedName>
</protein>
<feature type="short sequence motif" description="GXSXG" evidence="4">
    <location>
        <begin position="57"/>
        <end position="61"/>
    </location>
</feature>
<name>A0A7W8CZ21_9FIRM</name>
<keyword evidence="2 4" id="KW-0442">Lipid degradation</keyword>
<dbReference type="AlphaFoldDB" id="A0A7W8CZ21"/>
<dbReference type="PANTHER" id="PTHR14226:SF25">
    <property type="entry name" value="PHOSPHOESTERASE"/>
    <property type="match status" value="1"/>
</dbReference>
<keyword evidence="3 4" id="KW-0443">Lipid metabolism</keyword>
<dbReference type="InterPro" id="IPR037483">
    <property type="entry name" value="YjjU-like"/>
</dbReference>
<dbReference type="InterPro" id="IPR016035">
    <property type="entry name" value="Acyl_Trfase/lysoPLipase"/>
</dbReference>
<gene>
    <name evidence="6" type="ORF">HNQ47_001038</name>
</gene>
<accession>A0A7W8CZ21</accession>
<dbReference type="Pfam" id="PF01734">
    <property type="entry name" value="Patatin"/>
    <property type="match status" value="1"/>
</dbReference>
<comment type="caution">
    <text evidence="6">The sequence shown here is derived from an EMBL/GenBank/DDBJ whole genome shotgun (WGS) entry which is preliminary data.</text>
</comment>
<dbReference type="GO" id="GO:0016042">
    <property type="term" value="P:lipid catabolic process"/>
    <property type="evidence" value="ECO:0007669"/>
    <property type="project" value="UniProtKB-UniRule"/>
</dbReference>
<feature type="active site" description="Nucleophile" evidence="4">
    <location>
        <position position="59"/>
    </location>
</feature>
<dbReference type="Pfam" id="PF19890">
    <property type="entry name" value="DUF6363"/>
    <property type="match status" value="1"/>
</dbReference>
<reference evidence="6 7" key="1">
    <citation type="submission" date="2020-08" db="EMBL/GenBank/DDBJ databases">
        <title>Genomic Encyclopedia of Type Strains, Phase IV (KMG-IV): sequencing the most valuable type-strain genomes for metagenomic binning, comparative biology and taxonomic classification.</title>
        <authorList>
            <person name="Goeker M."/>
        </authorList>
    </citation>
    <scope>NUCLEOTIDE SEQUENCE [LARGE SCALE GENOMIC DNA]</scope>
    <source>
        <strain evidence="6 7">DSM 25799</strain>
    </source>
</reference>
<evidence type="ECO:0000259" key="5">
    <source>
        <dbReference type="PROSITE" id="PS51635"/>
    </source>
</evidence>
<dbReference type="Proteomes" id="UP000539953">
    <property type="component" value="Unassembled WGS sequence"/>
</dbReference>